<dbReference type="GeneID" id="17267686"/>
<evidence type="ECO:0000313" key="3">
    <source>
        <dbReference type="Proteomes" id="UP000013827"/>
    </source>
</evidence>
<accession>A0A0D3JF54</accession>
<dbReference type="RefSeq" id="XP_005774568.1">
    <property type="nucleotide sequence ID" value="XM_005774511.1"/>
</dbReference>
<dbReference type="KEGG" id="ehx:EMIHUDRAFT_463656"/>
<organism evidence="2 3">
    <name type="scientific">Emiliania huxleyi (strain CCMP1516)</name>
    <dbReference type="NCBI Taxonomy" id="280463"/>
    <lineage>
        <taxon>Eukaryota</taxon>
        <taxon>Haptista</taxon>
        <taxon>Haptophyta</taxon>
        <taxon>Prymnesiophyceae</taxon>
        <taxon>Isochrysidales</taxon>
        <taxon>Noelaerhabdaceae</taxon>
        <taxon>Emiliania</taxon>
    </lineage>
</organism>
<feature type="signal peptide" evidence="1">
    <location>
        <begin position="1"/>
        <end position="20"/>
    </location>
</feature>
<reference evidence="2" key="2">
    <citation type="submission" date="2024-10" db="UniProtKB">
        <authorList>
            <consortium name="EnsemblProtists"/>
        </authorList>
    </citation>
    <scope>IDENTIFICATION</scope>
</reference>
<dbReference type="HOGENOM" id="CLU_098121_0_0_1"/>
<dbReference type="PaxDb" id="2903-EOD22139"/>
<dbReference type="eggNOG" id="ENOG502SRCX">
    <property type="taxonomic scope" value="Eukaryota"/>
</dbReference>
<sequence length="248" mass="26446">MALVQLPTFSLLALVAIAVAEDHNSASWQIKAYGSAAPDFLAASATISDGKNVLKKGTNGWTCMPANPRGMSDPDNGWLSAHEAMPVCFDAAGLDWMEGWMSQSKPVMKRDSYVWMLAGDMGEDNSTPMTMTQAEANGTWIESGPHLMLFPKDPESLDSWPDDPFKGEPYVMFKGTDYAHVMIPLPGYYAYSPADKAPKGFGGSAVAAEPPPAEVPFTPPSLLALGFALGVAASLAATRLTVSRLPMV</sequence>
<reference evidence="3" key="1">
    <citation type="journal article" date="2013" name="Nature">
        <title>Pan genome of the phytoplankton Emiliania underpins its global distribution.</title>
        <authorList>
            <person name="Read B.A."/>
            <person name="Kegel J."/>
            <person name="Klute M.J."/>
            <person name="Kuo A."/>
            <person name="Lefebvre S.C."/>
            <person name="Maumus F."/>
            <person name="Mayer C."/>
            <person name="Miller J."/>
            <person name="Monier A."/>
            <person name="Salamov A."/>
            <person name="Young J."/>
            <person name="Aguilar M."/>
            <person name="Claverie J.M."/>
            <person name="Frickenhaus S."/>
            <person name="Gonzalez K."/>
            <person name="Herman E.K."/>
            <person name="Lin Y.C."/>
            <person name="Napier J."/>
            <person name="Ogata H."/>
            <person name="Sarno A.F."/>
            <person name="Shmutz J."/>
            <person name="Schroeder D."/>
            <person name="de Vargas C."/>
            <person name="Verret F."/>
            <person name="von Dassow P."/>
            <person name="Valentin K."/>
            <person name="Van de Peer Y."/>
            <person name="Wheeler G."/>
            <person name="Dacks J.B."/>
            <person name="Delwiche C.F."/>
            <person name="Dyhrman S.T."/>
            <person name="Glockner G."/>
            <person name="John U."/>
            <person name="Richards T."/>
            <person name="Worden A.Z."/>
            <person name="Zhang X."/>
            <person name="Grigoriev I.V."/>
            <person name="Allen A.E."/>
            <person name="Bidle K."/>
            <person name="Borodovsky M."/>
            <person name="Bowler C."/>
            <person name="Brownlee C."/>
            <person name="Cock J.M."/>
            <person name="Elias M."/>
            <person name="Gladyshev V.N."/>
            <person name="Groth M."/>
            <person name="Guda C."/>
            <person name="Hadaegh A."/>
            <person name="Iglesias-Rodriguez M.D."/>
            <person name="Jenkins J."/>
            <person name="Jones B.M."/>
            <person name="Lawson T."/>
            <person name="Leese F."/>
            <person name="Lindquist E."/>
            <person name="Lobanov A."/>
            <person name="Lomsadze A."/>
            <person name="Malik S.B."/>
            <person name="Marsh M.E."/>
            <person name="Mackinder L."/>
            <person name="Mock T."/>
            <person name="Mueller-Roeber B."/>
            <person name="Pagarete A."/>
            <person name="Parker M."/>
            <person name="Probert I."/>
            <person name="Quesneville H."/>
            <person name="Raines C."/>
            <person name="Rensing S.A."/>
            <person name="Riano-Pachon D.M."/>
            <person name="Richier S."/>
            <person name="Rokitta S."/>
            <person name="Shiraiwa Y."/>
            <person name="Soanes D.M."/>
            <person name="van der Giezen M."/>
            <person name="Wahlund T.M."/>
            <person name="Williams B."/>
            <person name="Wilson W."/>
            <person name="Wolfe G."/>
            <person name="Wurch L.L."/>
        </authorList>
    </citation>
    <scope>NUCLEOTIDE SEQUENCE</scope>
</reference>
<dbReference type="AlphaFoldDB" id="A0A0D3JF54"/>
<name>A0A0D3JF54_EMIH1</name>
<evidence type="ECO:0000313" key="2">
    <source>
        <dbReference type="EnsemblProtists" id="EOD22139"/>
    </source>
</evidence>
<proteinExistence type="predicted"/>
<evidence type="ECO:0000256" key="1">
    <source>
        <dbReference type="SAM" id="SignalP"/>
    </source>
</evidence>
<keyword evidence="1" id="KW-0732">Signal</keyword>
<dbReference type="EnsemblProtists" id="EOD22139">
    <property type="protein sequence ID" value="EOD22139"/>
    <property type="gene ID" value="EMIHUDRAFT_463656"/>
</dbReference>
<feature type="chain" id="PRO_5044190381" evidence="1">
    <location>
        <begin position="21"/>
        <end position="248"/>
    </location>
</feature>
<protein>
    <submittedName>
        <fullName evidence="2">Uncharacterized protein</fullName>
    </submittedName>
</protein>
<dbReference type="Proteomes" id="UP000013827">
    <property type="component" value="Unassembled WGS sequence"/>
</dbReference>
<keyword evidence="3" id="KW-1185">Reference proteome</keyword>